<comment type="subcellular location">
    <subcellularLocation>
        <location evidence="1">Membrane</location>
    </subcellularLocation>
</comment>
<organism evidence="7 8">
    <name type="scientific">Adineta steineri</name>
    <dbReference type="NCBI Taxonomy" id="433720"/>
    <lineage>
        <taxon>Eukaryota</taxon>
        <taxon>Metazoa</taxon>
        <taxon>Spiralia</taxon>
        <taxon>Gnathifera</taxon>
        <taxon>Rotifera</taxon>
        <taxon>Eurotatoria</taxon>
        <taxon>Bdelloidea</taxon>
        <taxon>Adinetida</taxon>
        <taxon>Adinetidae</taxon>
        <taxon>Adineta</taxon>
    </lineage>
</organism>
<feature type="transmembrane region" description="Helical" evidence="5">
    <location>
        <begin position="130"/>
        <end position="153"/>
    </location>
</feature>
<dbReference type="InterPro" id="IPR017452">
    <property type="entry name" value="GPCR_Rhodpsn_7TM"/>
</dbReference>
<gene>
    <name evidence="7" type="ORF">IZO911_LOCUS17109</name>
</gene>
<dbReference type="Pfam" id="PF00001">
    <property type="entry name" value="7tm_1"/>
    <property type="match status" value="1"/>
</dbReference>
<feature type="transmembrane region" description="Helical" evidence="5">
    <location>
        <begin position="51"/>
        <end position="69"/>
    </location>
</feature>
<evidence type="ECO:0000256" key="2">
    <source>
        <dbReference type="ARBA" id="ARBA00022692"/>
    </source>
</evidence>
<evidence type="ECO:0000256" key="5">
    <source>
        <dbReference type="SAM" id="Phobius"/>
    </source>
</evidence>
<dbReference type="GO" id="GO:0004930">
    <property type="term" value="F:G protein-coupled receptor activity"/>
    <property type="evidence" value="ECO:0007669"/>
    <property type="project" value="InterPro"/>
</dbReference>
<dbReference type="SUPFAM" id="SSF81321">
    <property type="entry name" value="Family A G protein-coupled receptor-like"/>
    <property type="match status" value="1"/>
</dbReference>
<dbReference type="Gene3D" id="1.20.1070.10">
    <property type="entry name" value="Rhodopsin 7-helix transmembrane proteins"/>
    <property type="match status" value="1"/>
</dbReference>
<dbReference type="CDD" id="cd00637">
    <property type="entry name" value="7tm_classA_rhodopsin-like"/>
    <property type="match status" value="1"/>
</dbReference>
<keyword evidence="4 5" id="KW-0472">Membrane</keyword>
<evidence type="ECO:0000256" key="1">
    <source>
        <dbReference type="ARBA" id="ARBA00004370"/>
    </source>
</evidence>
<dbReference type="InterPro" id="IPR000276">
    <property type="entry name" value="GPCR_Rhodpsn"/>
</dbReference>
<keyword evidence="2 5" id="KW-0812">Transmembrane</keyword>
<sequence>MVPRSAYISSSWPKIEFSLFLIGEILSIPCYIFIVYHTLTNKRSRQSLHNHVILILLFYNFLQLILDLPMTMGYSRLGFVSPFSHSLCLLLQFINFGIWYGGIFLMFWTSVERHILVFHSNLVRTTQKRLLFHYIPLLFFSLYTPILYFYLIFLYPCNHVFIDSGVRCGKMCYANSLASWFDIYDSIVNYIAPLLLIAVFSMALIVRFVKQRRRLQQATTWRQCRNNRFISTLIFIREIIIVWHFKVYFSLRFNILCIIHNVALAKHMTSTERISCFSMYLS</sequence>
<reference evidence="7" key="1">
    <citation type="submission" date="2021-02" db="EMBL/GenBank/DDBJ databases">
        <authorList>
            <person name="Nowell W R."/>
        </authorList>
    </citation>
    <scope>NUCLEOTIDE SEQUENCE</scope>
</reference>
<feature type="domain" description="G-protein coupled receptors family 1 profile" evidence="6">
    <location>
        <begin position="31"/>
        <end position="242"/>
    </location>
</feature>
<evidence type="ECO:0000313" key="8">
    <source>
        <dbReference type="Proteomes" id="UP000663860"/>
    </source>
</evidence>
<evidence type="ECO:0000256" key="4">
    <source>
        <dbReference type="ARBA" id="ARBA00023136"/>
    </source>
</evidence>
<comment type="caution">
    <text evidence="7">The sequence shown here is derived from an EMBL/GenBank/DDBJ whole genome shotgun (WGS) entry which is preliminary data.</text>
</comment>
<evidence type="ECO:0000259" key="6">
    <source>
        <dbReference type="PROSITE" id="PS50262"/>
    </source>
</evidence>
<feature type="transmembrane region" description="Helical" evidence="5">
    <location>
        <begin position="20"/>
        <end position="39"/>
    </location>
</feature>
<accession>A0A814G4B0</accession>
<feature type="transmembrane region" description="Helical" evidence="5">
    <location>
        <begin position="187"/>
        <end position="209"/>
    </location>
</feature>
<feature type="transmembrane region" description="Helical" evidence="5">
    <location>
        <begin position="89"/>
        <end position="109"/>
    </location>
</feature>
<keyword evidence="3 5" id="KW-1133">Transmembrane helix</keyword>
<dbReference type="EMBL" id="CAJNOE010000157">
    <property type="protein sequence ID" value="CAF0991096.1"/>
    <property type="molecule type" value="Genomic_DNA"/>
</dbReference>
<feature type="transmembrane region" description="Helical" evidence="5">
    <location>
        <begin position="229"/>
        <end position="249"/>
    </location>
</feature>
<proteinExistence type="predicted"/>
<name>A0A814G4B0_9BILA</name>
<dbReference type="GO" id="GO:0016020">
    <property type="term" value="C:membrane"/>
    <property type="evidence" value="ECO:0007669"/>
    <property type="project" value="UniProtKB-SubCell"/>
</dbReference>
<dbReference type="Proteomes" id="UP000663860">
    <property type="component" value="Unassembled WGS sequence"/>
</dbReference>
<dbReference type="PROSITE" id="PS50262">
    <property type="entry name" value="G_PROTEIN_RECEP_F1_2"/>
    <property type="match status" value="1"/>
</dbReference>
<evidence type="ECO:0000313" key="7">
    <source>
        <dbReference type="EMBL" id="CAF0991096.1"/>
    </source>
</evidence>
<dbReference type="AlphaFoldDB" id="A0A814G4B0"/>
<dbReference type="PROSITE" id="PS00237">
    <property type="entry name" value="G_PROTEIN_RECEP_F1_1"/>
    <property type="match status" value="1"/>
</dbReference>
<evidence type="ECO:0000256" key="3">
    <source>
        <dbReference type="ARBA" id="ARBA00022989"/>
    </source>
</evidence>
<protein>
    <recommendedName>
        <fullName evidence="6">G-protein coupled receptors family 1 profile domain-containing protein</fullName>
    </recommendedName>
</protein>